<keyword evidence="2" id="KW-1185">Reference proteome</keyword>
<proteinExistence type="predicted"/>
<dbReference type="EMBL" id="CM026421">
    <property type="protein sequence ID" value="KAG0589816.1"/>
    <property type="molecule type" value="Genomic_DNA"/>
</dbReference>
<organism evidence="1 2">
    <name type="scientific">Ceratodon purpureus</name>
    <name type="common">Fire moss</name>
    <name type="synonym">Dicranum purpureum</name>
    <dbReference type="NCBI Taxonomy" id="3225"/>
    <lineage>
        <taxon>Eukaryota</taxon>
        <taxon>Viridiplantae</taxon>
        <taxon>Streptophyta</taxon>
        <taxon>Embryophyta</taxon>
        <taxon>Bryophyta</taxon>
        <taxon>Bryophytina</taxon>
        <taxon>Bryopsida</taxon>
        <taxon>Dicranidae</taxon>
        <taxon>Pseudoditrichales</taxon>
        <taxon>Ditrichaceae</taxon>
        <taxon>Ceratodon</taxon>
    </lineage>
</organism>
<name>A0A8T0J439_CERPU</name>
<dbReference type="Proteomes" id="UP000822688">
    <property type="component" value="Chromosome 1"/>
</dbReference>
<accession>A0A8T0J439</accession>
<evidence type="ECO:0000313" key="1">
    <source>
        <dbReference type="EMBL" id="KAG0589816.1"/>
    </source>
</evidence>
<reference evidence="1" key="1">
    <citation type="submission" date="2020-06" db="EMBL/GenBank/DDBJ databases">
        <title>WGS assembly of Ceratodon purpureus strain R40.</title>
        <authorList>
            <person name="Carey S.B."/>
            <person name="Jenkins J."/>
            <person name="Shu S."/>
            <person name="Lovell J.T."/>
            <person name="Sreedasyam A."/>
            <person name="Maumus F."/>
            <person name="Tiley G.P."/>
            <person name="Fernandez-Pozo N."/>
            <person name="Barry K."/>
            <person name="Chen C."/>
            <person name="Wang M."/>
            <person name="Lipzen A."/>
            <person name="Daum C."/>
            <person name="Saski C.A."/>
            <person name="Payton A.C."/>
            <person name="Mcbreen J.C."/>
            <person name="Conrad R.E."/>
            <person name="Kollar L.M."/>
            <person name="Olsson S."/>
            <person name="Huttunen S."/>
            <person name="Landis J.B."/>
            <person name="Wickett N.J."/>
            <person name="Johnson M.G."/>
            <person name="Rensing S.A."/>
            <person name="Grimwood J."/>
            <person name="Schmutz J."/>
            <person name="Mcdaniel S.F."/>
        </authorList>
    </citation>
    <scope>NUCLEOTIDE SEQUENCE</scope>
    <source>
        <strain evidence="1">R40</strain>
    </source>
</reference>
<evidence type="ECO:0000313" key="2">
    <source>
        <dbReference type="Proteomes" id="UP000822688"/>
    </source>
</evidence>
<gene>
    <name evidence="1" type="ORF">KC19_1G050400</name>
</gene>
<sequence length="58" mass="6715">MWTMCCSSRKVPVVVIRICDLGIWGDVGQGTRCWSLWWPGFFVVLEDIGLVTWSRRIV</sequence>
<protein>
    <submittedName>
        <fullName evidence="1">Uncharacterized protein</fullName>
    </submittedName>
</protein>
<dbReference type="AlphaFoldDB" id="A0A8T0J439"/>
<comment type="caution">
    <text evidence="1">The sequence shown here is derived from an EMBL/GenBank/DDBJ whole genome shotgun (WGS) entry which is preliminary data.</text>
</comment>